<dbReference type="AlphaFoldDB" id="A0A835ZFN2"/>
<name>A0A835ZFN2_9STRA</name>
<feature type="compositionally biased region" description="Low complexity" evidence="1">
    <location>
        <begin position="525"/>
        <end position="534"/>
    </location>
</feature>
<evidence type="ECO:0000313" key="2">
    <source>
        <dbReference type="EMBL" id="KAG5189619.1"/>
    </source>
</evidence>
<evidence type="ECO:0008006" key="4">
    <source>
        <dbReference type="Google" id="ProtNLM"/>
    </source>
</evidence>
<feature type="compositionally biased region" description="Pro residues" evidence="1">
    <location>
        <begin position="771"/>
        <end position="783"/>
    </location>
</feature>
<feature type="compositionally biased region" description="Low complexity" evidence="1">
    <location>
        <begin position="832"/>
        <end position="842"/>
    </location>
</feature>
<feature type="compositionally biased region" description="Polar residues" evidence="1">
    <location>
        <begin position="223"/>
        <end position="241"/>
    </location>
</feature>
<feature type="compositionally biased region" description="Polar residues" evidence="1">
    <location>
        <begin position="752"/>
        <end position="766"/>
    </location>
</feature>
<feature type="compositionally biased region" description="Low complexity" evidence="1">
    <location>
        <begin position="489"/>
        <end position="513"/>
    </location>
</feature>
<dbReference type="EMBL" id="JAFCMP010000046">
    <property type="protein sequence ID" value="KAG5189619.1"/>
    <property type="molecule type" value="Genomic_DNA"/>
</dbReference>
<feature type="compositionally biased region" description="Low complexity" evidence="1">
    <location>
        <begin position="666"/>
        <end position="677"/>
    </location>
</feature>
<evidence type="ECO:0000256" key="1">
    <source>
        <dbReference type="SAM" id="MobiDB-lite"/>
    </source>
</evidence>
<gene>
    <name evidence="2" type="ORF">JKP88DRAFT_275334</name>
</gene>
<protein>
    <recommendedName>
        <fullName evidence="4">PDZ domain-containing protein</fullName>
    </recommendedName>
</protein>
<sequence length="901" mass="91585">MPPPALGPLGTSDSRSGSIANSRQNGQLALTNSAQVRPAARQPAAETTQTVEFAGVQLGLVLAETAPSQRTGQERRIFVAAVDEILLTVRQRSAVTPGDYLVAVGARSVTGHPLVEVQRWLAASPRPLALTFARAAAAAASSMPPPAPQPAAAGAAGASDVYRPRAQAYSYSYAQDAEEDSMSQLLDISDSYFMSRAPPLPVPTAAAAAAASAALQLPHSSGVYDSQSYSQSPSMTLQPSSVPGGGGGNSGGTTGGGGGGPMDGTDTAARRSSSGGGSFDSDDAGSGRDSSPSNQSPCARSGRAAERCSTSHAADHERIAAITAAGAVAGVKAAEGHSAAAAAALGVAARAPGITAATLCTAAAAPHITTAALSITAAALSISAAALGIAAAAAAAARGPRSSQQQHGQPMPPQASALSAAPPPLVLTQQQQQRMPAALPPESQRDGFAFDDVTPPQSPGWHESAAAGGSNDGEVVWGPPTPATESVRQLAQSTAQQQPSQHQRQQQQQQQQAVRDPGFASTSTATARALPSQPAAAAPAAAAAAARGAGGSRPGGAPAKRGLGGGAVRAMAVSAATTPSGLMGRAKVVARVPTAAEVRSMFGKLSGQEMTELALFQALTVDEMTVLLRYGGRSAANYKKQRKDGLTRLVLSMYTSGSFDAALRSPADAGAGGNAPPSQQQTPRFGAAEPWHQSQLQESQLSQQQLTQPQLSQSQTNRRQQDWPVPLTQPQLSQASQATAPVRARKAVGASQARTSQAPPRATQATQRAPPFFPPLPPSPPPLSQRRASQPPPLALPLQQRRASQQQQQQQLSAPDHDGDAMSEDGWEHCSDGGSESSGWSCWSPCASPSQLAGAGDGGGRVLWGVRIPTMSCQVESEGVTGAPQGPLLSLLRRLVGLSGS</sequence>
<dbReference type="Proteomes" id="UP000664859">
    <property type="component" value="Unassembled WGS sequence"/>
</dbReference>
<feature type="compositionally biased region" description="Polar residues" evidence="1">
    <location>
        <begin position="728"/>
        <end position="739"/>
    </location>
</feature>
<feature type="compositionally biased region" description="Low complexity" evidence="1">
    <location>
        <begin position="693"/>
        <end position="715"/>
    </location>
</feature>
<accession>A0A835ZFN2</accession>
<comment type="caution">
    <text evidence="2">The sequence shown here is derived from an EMBL/GenBank/DDBJ whole genome shotgun (WGS) entry which is preliminary data.</text>
</comment>
<keyword evidence="3" id="KW-1185">Reference proteome</keyword>
<feature type="compositionally biased region" description="Polar residues" evidence="1">
    <location>
        <begin position="11"/>
        <end position="25"/>
    </location>
</feature>
<proteinExistence type="predicted"/>
<feature type="region of interest" description="Disordered" evidence="1">
    <location>
        <begin position="1"/>
        <end position="25"/>
    </location>
</feature>
<evidence type="ECO:0000313" key="3">
    <source>
        <dbReference type="Proteomes" id="UP000664859"/>
    </source>
</evidence>
<organism evidence="2 3">
    <name type="scientific">Tribonema minus</name>
    <dbReference type="NCBI Taxonomy" id="303371"/>
    <lineage>
        <taxon>Eukaryota</taxon>
        <taxon>Sar</taxon>
        <taxon>Stramenopiles</taxon>
        <taxon>Ochrophyta</taxon>
        <taxon>PX clade</taxon>
        <taxon>Xanthophyceae</taxon>
        <taxon>Tribonematales</taxon>
        <taxon>Tribonemataceae</taxon>
        <taxon>Tribonema</taxon>
    </lineage>
</organism>
<feature type="compositionally biased region" description="Basic and acidic residues" evidence="1">
    <location>
        <begin position="815"/>
        <end position="831"/>
    </location>
</feature>
<feature type="compositionally biased region" description="Gly residues" evidence="1">
    <location>
        <begin position="243"/>
        <end position="262"/>
    </location>
</feature>
<feature type="region of interest" description="Disordered" evidence="1">
    <location>
        <begin position="398"/>
        <end position="534"/>
    </location>
</feature>
<reference evidence="2" key="1">
    <citation type="submission" date="2021-02" db="EMBL/GenBank/DDBJ databases">
        <title>First Annotated Genome of the Yellow-green Alga Tribonema minus.</title>
        <authorList>
            <person name="Mahan K.M."/>
        </authorList>
    </citation>
    <scope>NUCLEOTIDE SEQUENCE</scope>
    <source>
        <strain evidence="2">UTEX B ZZ1240</strain>
    </source>
</reference>
<feature type="region of interest" description="Disordered" evidence="1">
    <location>
        <begin position="221"/>
        <end position="312"/>
    </location>
</feature>
<feature type="compositionally biased region" description="Low complexity" evidence="1">
    <location>
        <begin position="796"/>
        <end position="814"/>
    </location>
</feature>
<feature type="region of interest" description="Disordered" evidence="1">
    <location>
        <begin position="665"/>
        <end position="842"/>
    </location>
</feature>